<gene>
    <name evidence="3" type="ORF">ACHAW5_004327</name>
</gene>
<dbReference type="EMBL" id="JALLAZ020001672">
    <property type="protein sequence ID" value="KAL3768632.1"/>
    <property type="molecule type" value="Genomic_DNA"/>
</dbReference>
<dbReference type="Gene3D" id="3.30.710.10">
    <property type="entry name" value="Potassium Channel Kv1.1, Chain A"/>
    <property type="match status" value="2"/>
</dbReference>
<dbReference type="Proteomes" id="UP001530315">
    <property type="component" value="Unassembled WGS sequence"/>
</dbReference>
<dbReference type="PROSITE" id="PS51886">
    <property type="entry name" value="TLDC"/>
    <property type="match status" value="1"/>
</dbReference>
<dbReference type="InterPro" id="IPR011333">
    <property type="entry name" value="SKP1/BTB/POZ_sf"/>
</dbReference>
<feature type="coiled-coil region" evidence="1">
    <location>
        <begin position="2"/>
        <end position="64"/>
    </location>
</feature>
<proteinExistence type="predicted"/>
<dbReference type="SMART" id="SM00584">
    <property type="entry name" value="TLDc"/>
    <property type="match status" value="1"/>
</dbReference>
<dbReference type="Pfam" id="PF02214">
    <property type="entry name" value="BTB_2"/>
    <property type="match status" value="1"/>
</dbReference>
<dbReference type="PANTHER" id="PTHR14499">
    <property type="entry name" value="POTASSIUM CHANNEL TETRAMERIZATION DOMAIN-CONTAINING"/>
    <property type="match status" value="1"/>
</dbReference>
<evidence type="ECO:0000259" key="2">
    <source>
        <dbReference type="PROSITE" id="PS51886"/>
    </source>
</evidence>
<dbReference type="InterPro" id="IPR003131">
    <property type="entry name" value="T1-type_BTB"/>
</dbReference>
<reference evidence="3 4" key="1">
    <citation type="submission" date="2024-10" db="EMBL/GenBank/DDBJ databases">
        <title>Updated reference genomes for cyclostephanoid diatoms.</title>
        <authorList>
            <person name="Roberts W.R."/>
            <person name="Alverson A.J."/>
        </authorList>
    </citation>
    <scope>NUCLEOTIDE SEQUENCE [LARGE SCALE GENOMIC DNA]</scope>
    <source>
        <strain evidence="3 4">AJA276-08</strain>
    </source>
</reference>
<keyword evidence="1" id="KW-0175">Coiled coil</keyword>
<dbReference type="Pfam" id="PF07534">
    <property type="entry name" value="TLD"/>
    <property type="match status" value="1"/>
</dbReference>
<name>A0ABD3MZ42_9STRA</name>
<evidence type="ECO:0000313" key="3">
    <source>
        <dbReference type="EMBL" id="KAL3768632.1"/>
    </source>
</evidence>
<dbReference type="PANTHER" id="PTHR14499:SF136">
    <property type="entry name" value="GH08630P"/>
    <property type="match status" value="1"/>
</dbReference>
<organism evidence="3 4">
    <name type="scientific">Stephanodiscus triporus</name>
    <dbReference type="NCBI Taxonomy" id="2934178"/>
    <lineage>
        <taxon>Eukaryota</taxon>
        <taxon>Sar</taxon>
        <taxon>Stramenopiles</taxon>
        <taxon>Ochrophyta</taxon>
        <taxon>Bacillariophyta</taxon>
        <taxon>Coscinodiscophyceae</taxon>
        <taxon>Thalassiosirophycidae</taxon>
        <taxon>Stephanodiscales</taxon>
        <taxon>Stephanodiscaceae</taxon>
        <taxon>Stephanodiscus</taxon>
    </lineage>
</organism>
<evidence type="ECO:0000256" key="1">
    <source>
        <dbReference type="SAM" id="Coils"/>
    </source>
</evidence>
<comment type="caution">
    <text evidence="3">The sequence shown here is derived from an EMBL/GenBank/DDBJ whole genome shotgun (WGS) entry which is preliminary data.</text>
</comment>
<protein>
    <recommendedName>
        <fullName evidence="2">TLDc domain-containing protein</fullName>
    </recommendedName>
</protein>
<dbReference type="SUPFAM" id="SSF54695">
    <property type="entry name" value="POZ domain"/>
    <property type="match status" value="1"/>
</dbReference>
<dbReference type="InterPro" id="IPR006571">
    <property type="entry name" value="TLDc_dom"/>
</dbReference>
<sequence>MMNELNVAHRSLEIARDNIERDLNEIISALKQGKSGLVKRLNELNIKKHEIAEANGNLDAADNDLVEINAGGKVIVAKRSTLTQIQGTRLEALFSGRWDKKLLRDSHGRIFLDVNPTCFQAIVDYLSERMISSEDSPPSPPSVDDERAHILQCQLELFGLLDKVPTIDVDFSDSSIIRDAGHCTALYDWLKEDGSDGELSLLYRGSSDGLSGPAFHSKCDNMGCTLTIIETSCGKVIGGYSNTSWTSRGSYSAANKAFLFALSGGGISSPCKMKLKNVENQHAIWNHSNYGPTFGAGNDMKVRDSQVHIKLGHSYHTGPHAEGSYTINEMEVFQVTDSSPQARIATSAKRTSKAFKSAQDKSQTVEPFTSRFSDDINKAINANRECLVQAGSEMLQLEDSFEDEQTFIEKFASGDAKDVVALNVTGTIMVTKRSTLCTVEDSALAQQFDDSKWTEQGCNAPRVMEWTPDEVSTWAKSIHGLTEDVSVMLNYLLWVGMR</sequence>
<accession>A0ABD3MZ42</accession>
<feature type="domain" description="TLDc" evidence="2">
    <location>
        <begin position="176"/>
        <end position="336"/>
    </location>
</feature>
<dbReference type="AlphaFoldDB" id="A0ABD3MZ42"/>
<evidence type="ECO:0000313" key="4">
    <source>
        <dbReference type="Proteomes" id="UP001530315"/>
    </source>
</evidence>
<keyword evidence="4" id="KW-1185">Reference proteome</keyword>